<dbReference type="Gene3D" id="3.90.70.10">
    <property type="entry name" value="Cysteine proteinases"/>
    <property type="match status" value="1"/>
</dbReference>
<dbReference type="Proteomes" id="UP001596391">
    <property type="component" value="Unassembled WGS sequence"/>
</dbReference>
<protein>
    <recommendedName>
        <fullName evidence="3">Peptidase C39 domain-containing protein</fullName>
    </recommendedName>
</protein>
<evidence type="ECO:0000313" key="1">
    <source>
        <dbReference type="EMBL" id="MFC6645383.1"/>
    </source>
</evidence>
<proteinExistence type="predicted"/>
<organism evidence="1 2">
    <name type="scientific">Granulicella cerasi</name>
    <dbReference type="NCBI Taxonomy" id="741063"/>
    <lineage>
        <taxon>Bacteria</taxon>
        <taxon>Pseudomonadati</taxon>
        <taxon>Acidobacteriota</taxon>
        <taxon>Terriglobia</taxon>
        <taxon>Terriglobales</taxon>
        <taxon>Acidobacteriaceae</taxon>
        <taxon>Granulicella</taxon>
    </lineage>
</organism>
<dbReference type="EMBL" id="JBHSWI010000001">
    <property type="protein sequence ID" value="MFC6645383.1"/>
    <property type="molecule type" value="Genomic_DNA"/>
</dbReference>
<dbReference type="RefSeq" id="WP_390234547.1">
    <property type="nucleotide sequence ID" value="NZ_JBHSWI010000001.1"/>
</dbReference>
<name>A0ABW1ZB20_9BACT</name>
<evidence type="ECO:0008006" key="3">
    <source>
        <dbReference type="Google" id="ProtNLM"/>
    </source>
</evidence>
<accession>A0ABW1ZB20</accession>
<keyword evidence="2" id="KW-1185">Reference proteome</keyword>
<comment type="caution">
    <text evidence="1">The sequence shown here is derived from an EMBL/GenBank/DDBJ whole genome shotgun (WGS) entry which is preliminary data.</text>
</comment>
<reference evidence="2" key="1">
    <citation type="journal article" date="2019" name="Int. J. Syst. Evol. Microbiol.">
        <title>The Global Catalogue of Microorganisms (GCM) 10K type strain sequencing project: providing services to taxonomists for standard genome sequencing and annotation.</title>
        <authorList>
            <consortium name="The Broad Institute Genomics Platform"/>
            <consortium name="The Broad Institute Genome Sequencing Center for Infectious Disease"/>
            <person name="Wu L."/>
            <person name="Ma J."/>
        </authorList>
    </citation>
    <scope>NUCLEOTIDE SEQUENCE [LARGE SCALE GENOMIC DNA]</scope>
    <source>
        <strain evidence="2">CGMCC 1.16026</strain>
    </source>
</reference>
<sequence length="171" mass="18887">MKLPDWWSAPSKILKLDGHCGPLAAWSALHHYGKKPAAAKIISACRHTKRHGAFTVHLAAGLRELGLQVSFHTDPDNDIGAYEMIGYRRLKRLGIPVECAIGLPELLAQRKMGRIPIVLYDTPSEVGHFSIIVGASRGKLTLAEGKTISVEDFMSAWTAPRILRQCVIAWR</sequence>
<evidence type="ECO:0000313" key="2">
    <source>
        <dbReference type="Proteomes" id="UP001596391"/>
    </source>
</evidence>
<gene>
    <name evidence="1" type="ORF">ACFQBQ_07240</name>
</gene>